<dbReference type="RefSeq" id="WP_076734183.1">
    <property type="nucleotide sequence ID" value="NZ_CP019352.1"/>
</dbReference>
<keyword evidence="1" id="KW-0812">Transmembrane</keyword>
<name>A0AAC9LPE4_9FLAO</name>
<accession>A0AAC9LPE4</accession>
<dbReference type="AlphaFoldDB" id="A0AAC9LPE4"/>
<feature type="transmembrane region" description="Helical" evidence="1">
    <location>
        <begin position="9"/>
        <end position="26"/>
    </location>
</feature>
<dbReference type="KEGG" id="lvn:BWR22_13510"/>
<proteinExistence type="predicted"/>
<evidence type="ECO:0000313" key="2">
    <source>
        <dbReference type="EMBL" id="APY01280.1"/>
    </source>
</evidence>
<organism evidence="2 3">
    <name type="scientific">Lacinutrix venerupis</name>
    <dbReference type="NCBI Taxonomy" id="1486034"/>
    <lineage>
        <taxon>Bacteria</taxon>
        <taxon>Pseudomonadati</taxon>
        <taxon>Bacteroidota</taxon>
        <taxon>Flavobacteriia</taxon>
        <taxon>Flavobacteriales</taxon>
        <taxon>Flavobacteriaceae</taxon>
        <taxon>Lacinutrix</taxon>
    </lineage>
</organism>
<dbReference type="EMBL" id="CP019352">
    <property type="protein sequence ID" value="APY01280.1"/>
    <property type="molecule type" value="Genomic_DNA"/>
</dbReference>
<keyword evidence="1" id="KW-1133">Transmembrane helix</keyword>
<keyword evidence="1" id="KW-0472">Membrane</keyword>
<evidence type="ECO:0008006" key="4">
    <source>
        <dbReference type="Google" id="ProtNLM"/>
    </source>
</evidence>
<reference evidence="2 3" key="1">
    <citation type="submission" date="2017-01" db="EMBL/GenBank/DDBJ databases">
        <title>Complete genome of Lacinutrix venerupis DOK2-8 isolated from seawater in Dokdo.</title>
        <authorList>
            <person name="Chi W.-J."/>
            <person name="Kim J.H."/>
        </authorList>
    </citation>
    <scope>NUCLEOTIDE SEQUENCE [LARGE SCALE GENOMIC DNA]</scope>
    <source>
        <strain evidence="2 3">DOK2-8</strain>
    </source>
</reference>
<evidence type="ECO:0000256" key="1">
    <source>
        <dbReference type="SAM" id="Phobius"/>
    </source>
</evidence>
<keyword evidence="3" id="KW-1185">Reference proteome</keyword>
<feature type="transmembrane region" description="Helical" evidence="1">
    <location>
        <begin position="32"/>
        <end position="49"/>
    </location>
</feature>
<evidence type="ECO:0000313" key="3">
    <source>
        <dbReference type="Proteomes" id="UP000187506"/>
    </source>
</evidence>
<sequence length="64" mass="8046">MKYLKFSQYIYIIAGVYFLYDCIVNWNTDRNHAYLSLFLFVLAAFMFFFRRHFHKKYEDRNNNK</sequence>
<dbReference type="Proteomes" id="UP000187506">
    <property type="component" value="Chromosome"/>
</dbReference>
<gene>
    <name evidence="2" type="ORF">BWR22_13510</name>
</gene>
<protein>
    <recommendedName>
        <fullName evidence="4">LPXTG-motif cell wall-anchored protein</fullName>
    </recommendedName>
</protein>